<proteinExistence type="inferred from homology"/>
<evidence type="ECO:0000259" key="3">
    <source>
        <dbReference type="Pfam" id="PF19295"/>
    </source>
</evidence>
<keyword evidence="5" id="KW-1185">Reference proteome</keyword>
<dbReference type="PANTHER" id="PTHR43575">
    <property type="entry name" value="PROTEIN ABCI7, CHLOROPLASTIC"/>
    <property type="match status" value="1"/>
</dbReference>
<dbReference type="STRING" id="1707952.A6A03_08650"/>
<reference evidence="4 5" key="1">
    <citation type="submission" date="2016-04" db="EMBL/GenBank/DDBJ databases">
        <title>Chloroflexus islandicus sp. nov., a thermophilic filamentous anoxygenic phototrophic bacterium from geyser Strokkur (Iceland).</title>
        <authorList>
            <person name="Gaisin V.A."/>
            <person name="Kalashnikov A.M."/>
            <person name="Sukhacheva M.V."/>
            <person name="Grouzdev D.S."/>
            <person name="Ivanov T.M."/>
            <person name="Kuznetsov B."/>
            <person name="Gorlenko V.M."/>
        </authorList>
    </citation>
    <scope>NUCLEOTIDE SEQUENCE [LARGE SCALE GENOMIC DNA]</scope>
    <source>
        <strain evidence="5">isl-2</strain>
    </source>
</reference>
<evidence type="ECO:0000313" key="5">
    <source>
        <dbReference type="Proteomes" id="UP000078287"/>
    </source>
</evidence>
<evidence type="ECO:0000256" key="1">
    <source>
        <dbReference type="ARBA" id="ARBA00043967"/>
    </source>
</evidence>
<name>A0A178MIB7_9CHLR</name>
<accession>A0A178MIB7</accession>
<dbReference type="GO" id="GO:0016226">
    <property type="term" value="P:iron-sulfur cluster assembly"/>
    <property type="evidence" value="ECO:0007669"/>
    <property type="project" value="InterPro"/>
</dbReference>
<organism evidence="4 5">
    <name type="scientific">Chloroflexus islandicus</name>
    <dbReference type="NCBI Taxonomy" id="1707952"/>
    <lineage>
        <taxon>Bacteria</taxon>
        <taxon>Bacillati</taxon>
        <taxon>Chloroflexota</taxon>
        <taxon>Chloroflexia</taxon>
        <taxon>Chloroflexales</taxon>
        <taxon>Chloroflexineae</taxon>
        <taxon>Chloroflexaceae</taxon>
        <taxon>Chloroflexus</taxon>
    </lineage>
</organism>
<comment type="similarity">
    <text evidence="1">Belongs to the iron-sulfur cluster assembly SufBD family.</text>
</comment>
<dbReference type="PANTHER" id="PTHR43575:SF1">
    <property type="entry name" value="PROTEIN ABCI7, CHLOROPLASTIC"/>
    <property type="match status" value="1"/>
</dbReference>
<dbReference type="Pfam" id="PF01458">
    <property type="entry name" value="SUFBD_core"/>
    <property type="match status" value="1"/>
</dbReference>
<comment type="caution">
    <text evidence="4">The sequence shown here is derived from an EMBL/GenBank/DDBJ whole genome shotgun (WGS) entry which is preliminary data.</text>
</comment>
<dbReference type="EMBL" id="LWQS01000033">
    <property type="protein sequence ID" value="OAN48303.1"/>
    <property type="molecule type" value="Genomic_DNA"/>
</dbReference>
<protein>
    <submittedName>
        <fullName evidence="4">Fe-S cluster assembly protein SufD</fullName>
    </submittedName>
</protein>
<gene>
    <name evidence="4" type="ORF">A6A03_08650</name>
</gene>
<feature type="domain" description="SUF system FeS cluster assembly SufBD N-terminal" evidence="3">
    <location>
        <begin position="44"/>
        <end position="142"/>
    </location>
</feature>
<dbReference type="Proteomes" id="UP000078287">
    <property type="component" value="Unassembled WGS sequence"/>
</dbReference>
<evidence type="ECO:0000313" key="4">
    <source>
        <dbReference type="EMBL" id="OAN48303.1"/>
    </source>
</evidence>
<dbReference type="SUPFAM" id="SSF101960">
    <property type="entry name" value="Stabilizer of iron transporter SufD"/>
    <property type="match status" value="1"/>
</dbReference>
<dbReference type="InterPro" id="IPR037284">
    <property type="entry name" value="SUF_FeS_clus_asmbl_SufBD_sf"/>
</dbReference>
<dbReference type="InterPro" id="IPR045595">
    <property type="entry name" value="SufBD_N"/>
</dbReference>
<feature type="domain" description="SUF system FeS cluster assembly SufBD core" evidence="2">
    <location>
        <begin position="147"/>
        <end position="379"/>
    </location>
</feature>
<dbReference type="InterPro" id="IPR011542">
    <property type="entry name" value="SUF_FeS_clus_asmbl_SufD"/>
</dbReference>
<dbReference type="RefSeq" id="WP_066783321.1">
    <property type="nucleotide sequence ID" value="NZ_LWQS01000033.1"/>
</dbReference>
<sequence>MTTTLPTLNEISAEMVVARSQSAGEPAWLTERRREAWTAFAQMNPPEWRRTDLSKLDPTTIAPSDGAHATAIQWDPALAAQGVVFTTLAAALHTHEALIQKYMDTAVEPLKHKFSALRAALWQDGALLYVPKGVAIEVPLRLIYTLATDGTAIFPRTLVIVEPHASVTLIEEFTSPDLRAGSFAGPITELFVGDGASVRFVSIQHWGSGVYHLAGQRAILARDANIEWTSIQLGGQVQHIEAETTLVGNGSRLNWLGATFAADTQHLVIAPWMRHVGHNCESFMQFKTVVNDTAYSVFDGMIKIEHESAATSTRLEEHALHLSPKARNDSIPGLMISTNDVLKGGHASTSGDIDQEQLFYMQTRGIPRAEAQRMIVMGFFEPALETVPLEELRAELTAEIAAKI</sequence>
<evidence type="ECO:0000259" key="2">
    <source>
        <dbReference type="Pfam" id="PF01458"/>
    </source>
</evidence>
<dbReference type="OrthoDB" id="9803529at2"/>
<dbReference type="NCBIfam" id="TIGR01981">
    <property type="entry name" value="sufD"/>
    <property type="match status" value="1"/>
</dbReference>
<dbReference type="InterPro" id="IPR000825">
    <property type="entry name" value="SUF_FeS_clus_asmbl_SufBD_core"/>
</dbReference>
<dbReference type="AlphaFoldDB" id="A0A178MIB7"/>
<dbReference type="Pfam" id="PF19295">
    <property type="entry name" value="SufBD_N"/>
    <property type="match status" value="1"/>
</dbReference>
<dbReference type="InterPro" id="IPR055346">
    <property type="entry name" value="Fe-S_cluster_assembly_SufBD"/>
</dbReference>